<keyword evidence="1" id="KW-0732">Signal</keyword>
<name>A0ABS4BKT3_9HYPH</name>
<feature type="chain" id="PRO_5046659976" description="SH3b domain-containing protein" evidence="1">
    <location>
        <begin position="44"/>
        <end position="192"/>
    </location>
</feature>
<dbReference type="Pfam" id="PF06347">
    <property type="entry name" value="SH3_4"/>
    <property type="match status" value="2"/>
</dbReference>
<comment type="caution">
    <text evidence="2">The sequence shown here is derived from an EMBL/GenBank/DDBJ whole genome shotgun (WGS) entry which is preliminary data.</text>
</comment>
<evidence type="ECO:0000256" key="1">
    <source>
        <dbReference type="SAM" id="SignalP"/>
    </source>
</evidence>
<dbReference type="Proteomes" id="UP000678276">
    <property type="component" value="Unassembled WGS sequence"/>
</dbReference>
<reference evidence="2 3" key="1">
    <citation type="submission" date="2021-04" db="EMBL/GenBank/DDBJ databases">
        <title>Whole genome sequence of Jiella sp. KSK16Y-1.</title>
        <authorList>
            <person name="Tuo L."/>
        </authorList>
    </citation>
    <scope>NUCLEOTIDE SEQUENCE [LARGE SCALE GENOMIC DNA]</scope>
    <source>
        <strain evidence="2 3">KSK16Y-1</strain>
    </source>
</reference>
<evidence type="ECO:0000313" key="3">
    <source>
        <dbReference type="Proteomes" id="UP000678276"/>
    </source>
</evidence>
<dbReference type="Gene3D" id="2.30.30.40">
    <property type="entry name" value="SH3 Domains"/>
    <property type="match status" value="1"/>
</dbReference>
<dbReference type="RefSeq" id="WP_209595971.1">
    <property type="nucleotide sequence ID" value="NZ_JAGJCF010000015.1"/>
</dbReference>
<keyword evidence="3" id="KW-1185">Reference proteome</keyword>
<accession>A0ABS4BKT3</accession>
<dbReference type="EMBL" id="JAGJCF010000015">
    <property type="protein sequence ID" value="MBP0617324.1"/>
    <property type="molecule type" value="Genomic_DNA"/>
</dbReference>
<proteinExistence type="predicted"/>
<evidence type="ECO:0008006" key="4">
    <source>
        <dbReference type="Google" id="ProtNLM"/>
    </source>
</evidence>
<gene>
    <name evidence="2" type="ORF">J6595_17190</name>
</gene>
<evidence type="ECO:0000313" key="2">
    <source>
        <dbReference type="EMBL" id="MBP0617324.1"/>
    </source>
</evidence>
<sequence>MSFAALCPSPFSVSLRKLALTLAGLCMIGAPATAILAPAPAQALELGPVSKLPLPRYVSLKSSRVNARIGPGRDYPVTWLYLKPGLPVEVIQEFGLWRRIRDSEGAEGWVYHSLLSGERTSIAAPWLKGKATMIDVHSSPAVDAPLVARLEPGVVTKVKECGTGWCEIHASDREGFVRQEDIWGVYPNESFN</sequence>
<feature type="signal peptide" evidence="1">
    <location>
        <begin position="1"/>
        <end position="43"/>
    </location>
</feature>
<dbReference type="InterPro" id="IPR010466">
    <property type="entry name" value="DUF1058"/>
</dbReference>
<protein>
    <recommendedName>
        <fullName evidence="4">SH3b domain-containing protein</fullName>
    </recommendedName>
</protein>
<organism evidence="2 3">
    <name type="scientific">Jiella mangrovi</name>
    <dbReference type="NCBI Taxonomy" id="2821407"/>
    <lineage>
        <taxon>Bacteria</taxon>
        <taxon>Pseudomonadati</taxon>
        <taxon>Pseudomonadota</taxon>
        <taxon>Alphaproteobacteria</taxon>
        <taxon>Hyphomicrobiales</taxon>
        <taxon>Aurantimonadaceae</taxon>
        <taxon>Jiella</taxon>
    </lineage>
</organism>